<reference evidence="1" key="1">
    <citation type="submission" date="2023-02" db="EMBL/GenBank/DDBJ databases">
        <title>Genome of toxic invasive species Heracleum sosnowskyi carries increased number of genes despite the absence of recent whole-genome duplications.</title>
        <authorList>
            <person name="Schelkunov M."/>
            <person name="Shtratnikova V."/>
            <person name="Makarenko M."/>
            <person name="Klepikova A."/>
            <person name="Omelchenko D."/>
            <person name="Novikova G."/>
            <person name="Obukhova E."/>
            <person name="Bogdanov V."/>
            <person name="Penin A."/>
            <person name="Logacheva M."/>
        </authorList>
    </citation>
    <scope>NUCLEOTIDE SEQUENCE</scope>
    <source>
        <strain evidence="1">Hsosn_3</strain>
        <tissue evidence="1">Leaf</tissue>
    </source>
</reference>
<keyword evidence="2" id="KW-1185">Reference proteome</keyword>
<organism evidence="1 2">
    <name type="scientific">Heracleum sosnowskyi</name>
    <dbReference type="NCBI Taxonomy" id="360622"/>
    <lineage>
        <taxon>Eukaryota</taxon>
        <taxon>Viridiplantae</taxon>
        <taxon>Streptophyta</taxon>
        <taxon>Embryophyta</taxon>
        <taxon>Tracheophyta</taxon>
        <taxon>Spermatophyta</taxon>
        <taxon>Magnoliopsida</taxon>
        <taxon>eudicotyledons</taxon>
        <taxon>Gunneridae</taxon>
        <taxon>Pentapetalae</taxon>
        <taxon>asterids</taxon>
        <taxon>campanulids</taxon>
        <taxon>Apiales</taxon>
        <taxon>Apiaceae</taxon>
        <taxon>Apioideae</taxon>
        <taxon>apioid superclade</taxon>
        <taxon>Tordylieae</taxon>
        <taxon>Tordyliinae</taxon>
        <taxon>Heracleum</taxon>
    </lineage>
</organism>
<dbReference type="AlphaFoldDB" id="A0AAD8M905"/>
<comment type="caution">
    <text evidence="1">The sequence shown here is derived from an EMBL/GenBank/DDBJ whole genome shotgun (WGS) entry which is preliminary data.</text>
</comment>
<sequence>MGLKLPYDVVKERNLYGANPWQVFDPENYPWILNEVSCDKFEKIAYAFVKLTKKAADSNNKSKLGRENYIKKVGCGTWGGKTPCTEIKDFDDHSRSFQESTHTKKNTVKMDVVVTDSVQTCHNDDAGQTLTDYDFEDLFNRCFVVGEDGKYYCNMPDFEFGSNLELEVEQTLEDITTKMGKRKLQAETSYVVSKRVCF</sequence>
<evidence type="ECO:0000313" key="2">
    <source>
        <dbReference type="Proteomes" id="UP001237642"/>
    </source>
</evidence>
<gene>
    <name evidence="1" type="ORF">POM88_040662</name>
</gene>
<accession>A0AAD8M905</accession>
<name>A0AAD8M905_9APIA</name>
<reference evidence="1" key="2">
    <citation type="submission" date="2023-05" db="EMBL/GenBank/DDBJ databases">
        <authorList>
            <person name="Schelkunov M.I."/>
        </authorList>
    </citation>
    <scope>NUCLEOTIDE SEQUENCE</scope>
    <source>
        <strain evidence="1">Hsosn_3</strain>
        <tissue evidence="1">Leaf</tissue>
    </source>
</reference>
<dbReference type="EMBL" id="JAUIZM010000009">
    <property type="protein sequence ID" value="KAK1365101.1"/>
    <property type="molecule type" value="Genomic_DNA"/>
</dbReference>
<dbReference type="Proteomes" id="UP001237642">
    <property type="component" value="Unassembled WGS sequence"/>
</dbReference>
<protein>
    <submittedName>
        <fullName evidence="1">Uncharacterized protein</fullName>
    </submittedName>
</protein>
<evidence type="ECO:0000313" key="1">
    <source>
        <dbReference type="EMBL" id="KAK1365101.1"/>
    </source>
</evidence>
<proteinExistence type="predicted"/>